<keyword evidence="2" id="KW-0472">Membrane</keyword>
<dbReference type="GeneID" id="111099651"/>
<protein>
    <submittedName>
        <fullName evidence="4">Mucin-22-like</fullName>
    </submittedName>
</protein>
<feature type="compositionally biased region" description="Polar residues" evidence="1">
    <location>
        <begin position="336"/>
        <end position="346"/>
    </location>
</feature>
<dbReference type="AlphaFoldDB" id="A0A8B8A6E2"/>
<gene>
    <name evidence="4" type="primary">LOC111099651</name>
</gene>
<organism evidence="3 4">
    <name type="scientific">Crassostrea virginica</name>
    <name type="common">Eastern oyster</name>
    <dbReference type="NCBI Taxonomy" id="6565"/>
    <lineage>
        <taxon>Eukaryota</taxon>
        <taxon>Metazoa</taxon>
        <taxon>Spiralia</taxon>
        <taxon>Lophotrochozoa</taxon>
        <taxon>Mollusca</taxon>
        <taxon>Bivalvia</taxon>
        <taxon>Autobranchia</taxon>
        <taxon>Pteriomorphia</taxon>
        <taxon>Ostreida</taxon>
        <taxon>Ostreoidea</taxon>
        <taxon>Ostreidae</taxon>
        <taxon>Crassostrea</taxon>
    </lineage>
</organism>
<dbReference type="OrthoDB" id="6214221at2759"/>
<keyword evidence="3" id="KW-1185">Reference proteome</keyword>
<evidence type="ECO:0000313" key="3">
    <source>
        <dbReference type="Proteomes" id="UP000694844"/>
    </source>
</evidence>
<feature type="compositionally biased region" description="Low complexity" evidence="1">
    <location>
        <begin position="163"/>
        <end position="236"/>
    </location>
</feature>
<feature type="region of interest" description="Disordered" evidence="1">
    <location>
        <begin position="336"/>
        <end position="387"/>
    </location>
</feature>
<dbReference type="Proteomes" id="UP000694844">
    <property type="component" value="Chromosome 6"/>
</dbReference>
<dbReference type="RefSeq" id="XP_022286725.1">
    <property type="nucleotide sequence ID" value="XM_022431017.1"/>
</dbReference>
<keyword evidence="2" id="KW-1133">Transmembrane helix</keyword>
<proteinExistence type="predicted"/>
<feature type="compositionally biased region" description="Low complexity" evidence="1">
    <location>
        <begin position="347"/>
        <end position="368"/>
    </location>
</feature>
<keyword evidence="2" id="KW-0812">Transmembrane</keyword>
<reference evidence="4" key="1">
    <citation type="submission" date="2025-08" db="UniProtKB">
        <authorList>
            <consortium name="RefSeq"/>
        </authorList>
    </citation>
    <scope>IDENTIFICATION</scope>
    <source>
        <tissue evidence="4">Whole sample</tissue>
    </source>
</reference>
<feature type="compositionally biased region" description="Polar residues" evidence="1">
    <location>
        <begin position="531"/>
        <end position="543"/>
    </location>
</feature>
<feature type="region of interest" description="Disordered" evidence="1">
    <location>
        <begin position="158"/>
        <end position="236"/>
    </location>
</feature>
<feature type="region of interest" description="Disordered" evidence="1">
    <location>
        <begin position="252"/>
        <end position="323"/>
    </location>
</feature>
<evidence type="ECO:0000313" key="4">
    <source>
        <dbReference type="RefSeq" id="XP_022286725.1"/>
    </source>
</evidence>
<feature type="compositionally biased region" description="Polar residues" evidence="1">
    <location>
        <begin position="252"/>
        <end position="270"/>
    </location>
</feature>
<evidence type="ECO:0000256" key="2">
    <source>
        <dbReference type="SAM" id="Phobius"/>
    </source>
</evidence>
<feature type="transmembrane region" description="Helical" evidence="2">
    <location>
        <begin position="422"/>
        <end position="444"/>
    </location>
</feature>
<feature type="compositionally biased region" description="Low complexity" evidence="1">
    <location>
        <begin position="276"/>
        <end position="322"/>
    </location>
</feature>
<accession>A0A8B8A6E2</accession>
<sequence length="551" mass="59161">MDLVGVVDMYSWIFMLVFSLTDFPSKVHSYSKCYNLAENTSIPVALLCFNNHATGSQLVIDGFRATESSTGNCQCTITSDNATQLNFSRYDGIQLDKECGSTVIFQVGGKNAPQNCFVEDVQIPYASPATVQMENLLSANTNYCIFVESDATLNISCSGDPMPSRTTTESPSTTIVSTTTASTTTTEQVTSEPIATTEEDTTSQTTVTTSTTMTQSSESLTSTSAATTTPTTTQQTTTDVLTTVEANLPSTTVTTEMSQPTTKPTTTMDMASTDGVTTVNESSSVTEGTTTTMSTTPTPSETTQRETTVVTTTKDTQTTTQTSISNDNTVTSVISTASTNSGDQEITTTVQQSSTTGGEQDTTTATITSPEHTTASGNPGSSQPSTNIVDTTTTILVSVNPKSTTVPTILTTSKQVDKGTPWSGIIPAILLGVIIFVALIYAFVKWQRSREIKYPDDGTFSDSMNSTEKFPGMGETNFGYDAYDEGPEIVTDFPKSPEIIEMEFSQDELDPKNLTKGPFIRYNVQDYSKNNGSLNHRSVNEPKQNGMDVYF</sequence>
<feature type="region of interest" description="Disordered" evidence="1">
    <location>
        <begin position="531"/>
        <end position="551"/>
    </location>
</feature>
<name>A0A8B8A6E2_CRAVI</name>
<evidence type="ECO:0000256" key="1">
    <source>
        <dbReference type="SAM" id="MobiDB-lite"/>
    </source>
</evidence>
<dbReference type="KEGG" id="cvn:111099651"/>
<feature type="compositionally biased region" description="Polar residues" evidence="1">
    <location>
        <begin position="369"/>
        <end position="387"/>
    </location>
</feature>